<evidence type="ECO:0000259" key="2">
    <source>
        <dbReference type="Pfam" id="PF00656"/>
    </source>
</evidence>
<name>A0A6I6FID7_9ACTN</name>
<dbReference type="Proteomes" id="UP000422572">
    <property type="component" value="Chromosome"/>
</dbReference>
<proteinExistence type="predicted"/>
<dbReference type="InterPro" id="IPR011600">
    <property type="entry name" value="Pept_C14_caspase"/>
</dbReference>
<sequence length="849" mass="90522">MPDRRGTSPDQALLVGVSTYEYHVERNEYFGLPGDIPAARHNVERMKSTLQGMGLFPDSALRVCDDTCSEEQVLAELKATSKLARGLLLFYFCGHAMPHLRGEELWLPLHRGHAVRGEDSTDYANSLRLTRVLERLGRSPAQRIVVVLDCCYAGTAEALLGQLPESRRRKFTLLLGVQSNRRVDAGDGEDATPYTRELTELLSAGHHDLRDLAQRLAATAAAQGWKTYEGSVRETVHVAGDPMAQVRLEPTAAAPENRVRPLVRGRGRGRAAPRQRERTTPLPGGLGDRLRGALLRPAARLVTACVLLALLGAGVGAWLWLTGDGQAHACVPPQEIRLLTDPELEEAVRAAADAFEATAAANKDAHGCLRGGITVYSAPADRVAKAFREDAAAWQDPTQAANPARDIGPQPDVWIPATSAEVPRARPAGGGAGPAELSDHPTALPVSPMVLAVPAAVADRAGLSAGRTGRPLDDLLADVLAAEPGSAVRRTDPEVGTAGLLATQGLYAGLDGVADRKRAERRTTDGLRVPVSTGEHLLCEAPHGGPGATDTLLLPAFRLKDDPDCGRPDTVRRIAVQPDDVPGLDPVFVRVRWAHASGGFTSVRQETLEAFETWLTGPEGRKQFILRGFDSGGISRASTEDLNTTLAQYRQATGPGRVLFLVDSSGSMADRWEGDGGALGLLKAAFEGLGTEDEYAVWGVASADGADRPYSTVLPMDGHRPDTARATLGSKAALHPDLEADPYRALGQAVDTLAARGRDDDRPQLVVLLTDDEDSRRPGWQRQLDDLTDRTRDKGVPIVMAVMESGACAAGAPARRVADTAGGRCLDAPGTLVRDLAAEVAWVGKGEAR</sequence>
<dbReference type="Pfam" id="PF00656">
    <property type="entry name" value="Peptidase_C14"/>
    <property type="match status" value="1"/>
</dbReference>
<dbReference type="AlphaFoldDB" id="A0A6I6FID7"/>
<dbReference type="GO" id="GO:0004197">
    <property type="term" value="F:cysteine-type endopeptidase activity"/>
    <property type="evidence" value="ECO:0007669"/>
    <property type="project" value="InterPro"/>
</dbReference>
<dbReference type="GO" id="GO:0006508">
    <property type="term" value="P:proteolysis"/>
    <property type="evidence" value="ECO:0007669"/>
    <property type="project" value="InterPro"/>
</dbReference>
<feature type="domain" description="Peptidase C14 caspase" evidence="2">
    <location>
        <begin position="12"/>
        <end position="215"/>
    </location>
</feature>
<feature type="region of interest" description="Disordered" evidence="1">
    <location>
        <begin position="265"/>
        <end position="285"/>
    </location>
</feature>
<accession>A0A6I6FID7</accession>
<dbReference type="RefSeq" id="WP_156691069.1">
    <property type="nucleotide sequence ID" value="NZ_CP034279.1"/>
</dbReference>
<dbReference type="InterPro" id="IPR036465">
    <property type="entry name" value="vWFA_dom_sf"/>
</dbReference>
<evidence type="ECO:0000256" key="1">
    <source>
        <dbReference type="SAM" id="MobiDB-lite"/>
    </source>
</evidence>
<dbReference type="Gene3D" id="3.40.50.410">
    <property type="entry name" value="von Willebrand factor, type A domain"/>
    <property type="match status" value="1"/>
</dbReference>
<evidence type="ECO:0000313" key="3">
    <source>
        <dbReference type="EMBL" id="QGV77248.1"/>
    </source>
</evidence>
<gene>
    <name evidence="3" type="ORF">EIZ62_02510</name>
</gene>
<reference evidence="3 4" key="1">
    <citation type="submission" date="2018-12" db="EMBL/GenBank/DDBJ databases">
        <title>Complete genome sequence of Streptomyces ficellus NRRL8067, the producer of ficellomycin, feldamycin and nojirimycin.</title>
        <authorList>
            <person name="Zhang H."/>
            <person name="Yue R."/>
            <person name="Liu Y."/>
            <person name="Li M."/>
            <person name="Mu H."/>
            <person name="Zhang J."/>
        </authorList>
    </citation>
    <scope>NUCLEOTIDE SEQUENCE [LARGE SCALE GENOMIC DNA]</scope>
    <source>
        <strain evidence="3 4">NRRL 8067</strain>
    </source>
</reference>
<dbReference type="OrthoDB" id="3542505at2"/>
<dbReference type="EMBL" id="CP034279">
    <property type="protein sequence ID" value="QGV77248.1"/>
    <property type="molecule type" value="Genomic_DNA"/>
</dbReference>
<dbReference type="Gene3D" id="3.40.50.1460">
    <property type="match status" value="1"/>
</dbReference>
<dbReference type="KEGG" id="sfic:EIZ62_02510"/>
<keyword evidence="4" id="KW-1185">Reference proteome</keyword>
<dbReference type="CDD" id="cd00198">
    <property type="entry name" value="vWFA"/>
    <property type="match status" value="1"/>
</dbReference>
<organism evidence="3 4">
    <name type="scientific">Streptomyces ficellus</name>
    <dbReference type="NCBI Taxonomy" id="1977088"/>
    <lineage>
        <taxon>Bacteria</taxon>
        <taxon>Bacillati</taxon>
        <taxon>Actinomycetota</taxon>
        <taxon>Actinomycetes</taxon>
        <taxon>Kitasatosporales</taxon>
        <taxon>Streptomycetaceae</taxon>
        <taxon>Streptomyces</taxon>
    </lineage>
</organism>
<dbReference type="SUPFAM" id="SSF53300">
    <property type="entry name" value="vWA-like"/>
    <property type="match status" value="1"/>
</dbReference>
<evidence type="ECO:0000313" key="4">
    <source>
        <dbReference type="Proteomes" id="UP000422572"/>
    </source>
</evidence>
<protein>
    <submittedName>
        <fullName evidence="3">VWA domain-containing protein</fullName>
    </submittedName>
</protein>